<dbReference type="EMBL" id="JAIRAU010000029">
    <property type="protein sequence ID" value="MBZ5712256.1"/>
    <property type="molecule type" value="Genomic_DNA"/>
</dbReference>
<evidence type="ECO:0000313" key="1">
    <source>
        <dbReference type="EMBL" id="MBZ5712256.1"/>
    </source>
</evidence>
<organism evidence="1 2">
    <name type="scientific">Nannocystis pusilla</name>
    <dbReference type="NCBI Taxonomy" id="889268"/>
    <lineage>
        <taxon>Bacteria</taxon>
        <taxon>Pseudomonadati</taxon>
        <taxon>Myxococcota</taxon>
        <taxon>Polyangia</taxon>
        <taxon>Nannocystales</taxon>
        <taxon>Nannocystaceae</taxon>
        <taxon>Nannocystis</taxon>
    </lineage>
</organism>
<evidence type="ECO:0008006" key="3">
    <source>
        <dbReference type="Google" id="ProtNLM"/>
    </source>
</evidence>
<dbReference type="Proteomes" id="UP001139031">
    <property type="component" value="Unassembled WGS sequence"/>
</dbReference>
<gene>
    <name evidence="1" type="ORF">K7C98_23695</name>
</gene>
<reference evidence="1" key="1">
    <citation type="submission" date="2021-08" db="EMBL/GenBank/DDBJ databases">
        <authorList>
            <person name="Stevens D.C."/>
        </authorList>
    </citation>
    <scope>NUCLEOTIDE SEQUENCE</scope>
    <source>
        <strain evidence="1">DSM 53165</strain>
    </source>
</reference>
<sequence length="92" mass="10103">MRRFSLLVPVIVIAAVGCDRSTTPPDANIGGAYLVTRETPFFDSGCDQDRLGDGKLGKKTRFTLVAARSGCWTIKLDDEDETYIVPTHVRAE</sequence>
<keyword evidence="2" id="KW-1185">Reference proteome</keyword>
<evidence type="ECO:0000313" key="2">
    <source>
        <dbReference type="Proteomes" id="UP001139031"/>
    </source>
</evidence>
<dbReference type="PROSITE" id="PS51257">
    <property type="entry name" value="PROKAR_LIPOPROTEIN"/>
    <property type="match status" value="1"/>
</dbReference>
<dbReference type="RefSeq" id="WP_224194018.1">
    <property type="nucleotide sequence ID" value="NZ_JAIRAU010000029.1"/>
</dbReference>
<proteinExistence type="predicted"/>
<comment type="caution">
    <text evidence="1">The sequence shown here is derived from an EMBL/GenBank/DDBJ whole genome shotgun (WGS) entry which is preliminary data.</text>
</comment>
<accession>A0ABS7TVS3</accession>
<protein>
    <recommendedName>
        <fullName evidence="3">Lipoprotein</fullName>
    </recommendedName>
</protein>
<name>A0ABS7TVS3_9BACT</name>